<keyword evidence="7" id="KW-1185">Reference proteome</keyword>
<dbReference type="EMBL" id="LODT01000037">
    <property type="protein sequence ID" value="KYQ90437.1"/>
    <property type="molecule type" value="Genomic_DNA"/>
</dbReference>
<evidence type="ECO:0000256" key="1">
    <source>
        <dbReference type="ARBA" id="ARBA00022723"/>
    </source>
</evidence>
<evidence type="ECO:0000313" key="7">
    <source>
        <dbReference type="Proteomes" id="UP000076078"/>
    </source>
</evidence>
<dbReference type="InterPro" id="IPR035896">
    <property type="entry name" value="AN1-like_Znf"/>
</dbReference>
<keyword evidence="2" id="KW-0863">Zinc-finger</keyword>
<feature type="compositionally biased region" description="Low complexity" evidence="4">
    <location>
        <begin position="187"/>
        <end position="201"/>
    </location>
</feature>
<dbReference type="Gene3D" id="1.20.5.4770">
    <property type="match status" value="1"/>
</dbReference>
<dbReference type="InterPro" id="IPR002653">
    <property type="entry name" value="Znf_A20"/>
</dbReference>
<evidence type="ECO:0000313" key="6">
    <source>
        <dbReference type="EMBL" id="KYQ90437.1"/>
    </source>
</evidence>
<dbReference type="Proteomes" id="UP000076078">
    <property type="component" value="Unassembled WGS sequence"/>
</dbReference>
<sequence length="269" mass="28538">MEQDTKNNEPTLCLKNCGFYGNPKNGGLCSSCYQKEIKNNSNSSISNSTSVNINISNTIEIPTSSGGIGSMVSGSPSSRTLTGTQAKKRTMEHDYMLDYADEILKVPSSVSPRAPSILVNNVLNRNLNLQQQQPNKQLKEDESSTGNTSGSIPIPIPGGNHGGSSFGTTPNSLGTAGTPSSLTNQFTPGTTPTTPTGSPSGRDMTKCKFKDCNKVIGGVMAAANKCRCGEQFCGKHIHNHNCTFDYKSMAKNSIAKANPQVLANKIVKL</sequence>
<dbReference type="GO" id="GO:0003677">
    <property type="term" value="F:DNA binding"/>
    <property type="evidence" value="ECO:0007669"/>
    <property type="project" value="InterPro"/>
</dbReference>
<protein>
    <recommendedName>
        <fullName evidence="5">A20-type domain-containing protein</fullName>
    </recommendedName>
</protein>
<dbReference type="InParanoid" id="A0A151Z906"/>
<dbReference type="PANTHER" id="PTHR10634:SF157">
    <property type="entry name" value="A20-TYPE DOMAIN-CONTAINING PROTEIN"/>
    <property type="match status" value="1"/>
</dbReference>
<feature type="region of interest" description="Disordered" evidence="4">
    <location>
        <begin position="130"/>
        <end position="203"/>
    </location>
</feature>
<dbReference type="GO" id="GO:0008270">
    <property type="term" value="F:zinc ion binding"/>
    <property type="evidence" value="ECO:0007669"/>
    <property type="project" value="UniProtKB-KW"/>
</dbReference>
<comment type="caution">
    <text evidence="6">The sequence shown here is derived from an EMBL/GenBank/DDBJ whole genome shotgun (WGS) entry which is preliminary data.</text>
</comment>
<evidence type="ECO:0000256" key="2">
    <source>
        <dbReference type="ARBA" id="ARBA00022771"/>
    </source>
</evidence>
<feature type="domain" description="A20-type" evidence="5">
    <location>
        <begin position="7"/>
        <end position="41"/>
    </location>
</feature>
<gene>
    <name evidence="6" type="ORF">DLAC_09059</name>
</gene>
<proteinExistence type="predicted"/>
<feature type="region of interest" description="Disordered" evidence="4">
    <location>
        <begin position="66"/>
        <end position="86"/>
    </location>
</feature>
<keyword evidence="3" id="KW-0862">Zinc</keyword>
<dbReference type="SMART" id="SM00259">
    <property type="entry name" value="ZnF_A20"/>
    <property type="match status" value="1"/>
</dbReference>
<dbReference type="Pfam" id="PF01754">
    <property type="entry name" value="zf-A20"/>
    <property type="match status" value="1"/>
</dbReference>
<dbReference type="STRING" id="361077.A0A151Z906"/>
<dbReference type="PROSITE" id="PS51036">
    <property type="entry name" value="ZF_A20"/>
    <property type="match status" value="1"/>
</dbReference>
<dbReference type="OrthoDB" id="428577at2759"/>
<evidence type="ECO:0000259" key="5">
    <source>
        <dbReference type="PROSITE" id="PS51036"/>
    </source>
</evidence>
<dbReference type="Gene3D" id="4.10.1110.10">
    <property type="entry name" value="AN1-like Zinc finger"/>
    <property type="match status" value="1"/>
</dbReference>
<dbReference type="InterPro" id="IPR050652">
    <property type="entry name" value="AN1_A20_ZnFinger"/>
</dbReference>
<dbReference type="AlphaFoldDB" id="A0A151Z906"/>
<evidence type="ECO:0000256" key="3">
    <source>
        <dbReference type="ARBA" id="ARBA00022833"/>
    </source>
</evidence>
<accession>A0A151Z906</accession>
<keyword evidence="1" id="KW-0479">Metal-binding</keyword>
<feature type="compositionally biased region" description="Polar residues" evidence="4">
    <location>
        <begin position="166"/>
        <end position="186"/>
    </location>
</feature>
<dbReference type="SUPFAM" id="SSF118310">
    <property type="entry name" value="AN1-like Zinc finger"/>
    <property type="match status" value="1"/>
</dbReference>
<name>A0A151Z906_TIELA</name>
<reference evidence="6 7" key="1">
    <citation type="submission" date="2015-12" db="EMBL/GenBank/DDBJ databases">
        <title>Dictyostelia acquired genes for synthesis and detection of signals that induce cell-type specialization by lateral gene transfer from prokaryotes.</title>
        <authorList>
            <person name="Gloeckner G."/>
            <person name="Schaap P."/>
        </authorList>
    </citation>
    <scope>NUCLEOTIDE SEQUENCE [LARGE SCALE GENOMIC DNA]</scope>
    <source>
        <strain evidence="6 7">TK</strain>
    </source>
</reference>
<dbReference type="PANTHER" id="PTHR10634">
    <property type="entry name" value="AN1-TYPE ZINC FINGER PROTEIN"/>
    <property type="match status" value="1"/>
</dbReference>
<evidence type="ECO:0000256" key="4">
    <source>
        <dbReference type="SAM" id="MobiDB-lite"/>
    </source>
</evidence>
<dbReference type="SUPFAM" id="SSF57716">
    <property type="entry name" value="Glucocorticoid receptor-like (DNA-binding domain)"/>
    <property type="match status" value="1"/>
</dbReference>
<feature type="compositionally biased region" description="Low complexity" evidence="4">
    <location>
        <begin position="66"/>
        <end position="78"/>
    </location>
</feature>
<dbReference type="OMA" id="HIHNHNC"/>
<organism evidence="6 7">
    <name type="scientific">Tieghemostelium lacteum</name>
    <name type="common">Slime mold</name>
    <name type="synonym">Dictyostelium lacteum</name>
    <dbReference type="NCBI Taxonomy" id="361077"/>
    <lineage>
        <taxon>Eukaryota</taxon>
        <taxon>Amoebozoa</taxon>
        <taxon>Evosea</taxon>
        <taxon>Eumycetozoa</taxon>
        <taxon>Dictyostelia</taxon>
        <taxon>Dictyosteliales</taxon>
        <taxon>Raperosteliaceae</taxon>
        <taxon>Tieghemostelium</taxon>
    </lineage>
</organism>